<reference evidence="1 2" key="1">
    <citation type="journal article" date="2015" name="Genome Announc.">
        <title>Expanding the biotechnology potential of lactobacilli through comparative genomics of 213 strains and associated genera.</title>
        <authorList>
            <person name="Sun Z."/>
            <person name="Harris H.M."/>
            <person name="McCann A."/>
            <person name="Guo C."/>
            <person name="Argimon S."/>
            <person name="Zhang W."/>
            <person name="Yang X."/>
            <person name="Jeffery I.B."/>
            <person name="Cooney J.C."/>
            <person name="Kagawa T.F."/>
            <person name="Liu W."/>
            <person name="Song Y."/>
            <person name="Salvetti E."/>
            <person name="Wrobel A."/>
            <person name="Rasinkangas P."/>
            <person name="Parkhill J."/>
            <person name="Rea M.C."/>
            <person name="O'Sullivan O."/>
            <person name="Ritari J."/>
            <person name="Douillard F.P."/>
            <person name="Paul Ross R."/>
            <person name="Yang R."/>
            <person name="Briner A.E."/>
            <person name="Felis G.E."/>
            <person name="de Vos W.M."/>
            <person name="Barrangou R."/>
            <person name="Klaenhammer T.R."/>
            <person name="Caufield P.W."/>
            <person name="Cui Y."/>
            <person name="Zhang H."/>
            <person name="O'Toole P.W."/>
        </authorList>
    </citation>
    <scope>NUCLEOTIDE SEQUENCE [LARGE SCALE GENOMIC DNA]</scope>
    <source>
        <strain evidence="1 2">DSM 18933</strain>
    </source>
</reference>
<dbReference type="EMBL" id="AZGD01000087">
    <property type="protein sequence ID" value="KRM19196.1"/>
    <property type="molecule type" value="Genomic_DNA"/>
</dbReference>
<sequence>MELERYLKNNLIRITFTDGEMLIGRPSDFMQECDDEDGANLVVIPTEGKLKGKYVCCFEHEVVNVEVIE</sequence>
<dbReference type="Proteomes" id="UP000051054">
    <property type="component" value="Unassembled WGS sequence"/>
</dbReference>
<evidence type="ECO:0000313" key="2">
    <source>
        <dbReference type="Proteomes" id="UP000051054"/>
    </source>
</evidence>
<name>A0A0R1WY73_9LACO</name>
<accession>A0A0R1WY73</accession>
<dbReference type="AlphaFoldDB" id="A0A0R1WY73"/>
<keyword evidence="2" id="KW-1185">Reference proteome</keyword>
<gene>
    <name evidence="1" type="ORF">FC40_GL000495</name>
</gene>
<dbReference type="PATRIC" id="fig|1423755.3.peg.548"/>
<protein>
    <recommendedName>
        <fullName evidence="3">LSM domain-containing protein</fullName>
    </recommendedName>
</protein>
<comment type="caution">
    <text evidence="1">The sequence shown here is derived from an EMBL/GenBank/DDBJ whole genome shotgun (WGS) entry which is preliminary data.</text>
</comment>
<organism evidence="1 2">
    <name type="scientific">Ligilactobacillus hayakitensis DSM 18933 = JCM 14209</name>
    <dbReference type="NCBI Taxonomy" id="1423755"/>
    <lineage>
        <taxon>Bacteria</taxon>
        <taxon>Bacillati</taxon>
        <taxon>Bacillota</taxon>
        <taxon>Bacilli</taxon>
        <taxon>Lactobacillales</taxon>
        <taxon>Lactobacillaceae</taxon>
        <taxon>Ligilactobacillus</taxon>
    </lineage>
</organism>
<proteinExistence type="predicted"/>
<dbReference type="RefSeq" id="WP_025022311.1">
    <property type="nucleotide sequence ID" value="NZ_AZGD01000087.1"/>
</dbReference>
<evidence type="ECO:0000313" key="1">
    <source>
        <dbReference type="EMBL" id="KRM19196.1"/>
    </source>
</evidence>
<evidence type="ECO:0008006" key="3">
    <source>
        <dbReference type="Google" id="ProtNLM"/>
    </source>
</evidence>